<keyword evidence="2" id="KW-1185">Reference proteome</keyword>
<name>A0ACC2W7L5_9TREE</name>
<comment type="caution">
    <text evidence="1">The sequence shown here is derived from an EMBL/GenBank/DDBJ whole genome shotgun (WGS) entry which is preliminary data.</text>
</comment>
<dbReference type="EMBL" id="JASBWS010000036">
    <property type="protein sequence ID" value="KAJ9107754.1"/>
    <property type="molecule type" value="Genomic_DNA"/>
</dbReference>
<evidence type="ECO:0000313" key="1">
    <source>
        <dbReference type="EMBL" id="KAJ9107754.1"/>
    </source>
</evidence>
<reference evidence="1" key="1">
    <citation type="submission" date="2023-04" db="EMBL/GenBank/DDBJ databases">
        <title>Draft Genome sequencing of Naganishia species isolated from polar environments using Oxford Nanopore Technology.</title>
        <authorList>
            <person name="Leo P."/>
            <person name="Venkateswaran K."/>
        </authorList>
    </citation>
    <scope>NUCLEOTIDE SEQUENCE</scope>
    <source>
        <strain evidence="1">MNA-CCFEE 5262</strain>
    </source>
</reference>
<sequence>MSVTRLTYSGARLEPDGLDTDAMIHWGISIEPGKVFKFRQWEKLKKPTGQYTAFKPTYQFAPKWEDGEEEVDIVNMALERCFGSRADPHWQIFVDGDELHRALKDFRDAYIKLERKGNVDLTLLDRWAHTILEELMRIFNDDDLYTEFLMPEQSALGLLEVPLSKDGSSVRRSARAASQRGSRSEDDRPASHSEMSGNETVTRTINRKAVTARETGKGGSATKTASASDSDSDSSTAGERRVVEALKRKSGKAKKAPARKKRVVADSDGDGIEILGTADTFAADTPPTTARIRKAKHTIAYSPITPTPTAQATVKPTPGSSATVKAVGSIAISSGDEDEVVAVDESRRVNVRDYFHLPVASCRGPSSFDYKCRHCFKSVAGPKVGTTNHHNHQEKCPMLLEAFKKKSAGISQAAANLQRAQLGPRQTLLDGESGKVILPFNKADFLVKVAAWIASDALAFRIVESPKLRELLTYLNPLAKLCSADTITTTTAAEYERVKDKVISMLQNLDTVVHYAYDAWTDKFRSSEHFGAALFQLFEDMGLMTKMGPGTADNASVNGAIAKALNNLIFDKHLRDLPARNLLGCMCHVANIAATQFLKEEAKLSNQAYVSVPSLSLDGEDFEAADEEWVTEDPAVPAEEDLEDEVEPDEEEELEERDADEDQQVDNDDEVSRAGH</sequence>
<proteinExistence type="predicted"/>
<protein>
    <submittedName>
        <fullName evidence="1">Uncharacterized protein</fullName>
    </submittedName>
</protein>
<gene>
    <name evidence="1" type="ORF">QFC20_003699</name>
</gene>
<dbReference type="Proteomes" id="UP001230649">
    <property type="component" value="Unassembled WGS sequence"/>
</dbReference>
<evidence type="ECO:0000313" key="2">
    <source>
        <dbReference type="Proteomes" id="UP001230649"/>
    </source>
</evidence>
<organism evidence="1 2">
    <name type="scientific">Naganishia adeliensis</name>
    <dbReference type="NCBI Taxonomy" id="92952"/>
    <lineage>
        <taxon>Eukaryota</taxon>
        <taxon>Fungi</taxon>
        <taxon>Dikarya</taxon>
        <taxon>Basidiomycota</taxon>
        <taxon>Agaricomycotina</taxon>
        <taxon>Tremellomycetes</taxon>
        <taxon>Filobasidiales</taxon>
        <taxon>Filobasidiaceae</taxon>
        <taxon>Naganishia</taxon>
    </lineage>
</organism>
<accession>A0ACC2W7L5</accession>